<dbReference type="AlphaFoldDB" id="A0A1H8JDG3"/>
<keyword evidence="3" id="KW-1185">Reference proteome</keyword>
<reference evidence="2 3" key="1">
    <citation type="submission" date="2016-10" db="EMBL/GenBank/DDBJ databases">
        <authorList>
            <person name="de Groot N.N."/>
        </authorList>
    </citation>
    <scope>NUCLEOTIDE SEQUENCE [LARGE SCALE GENOMIC DNA]</scope>
    <source>
        <strain evidence="2 3">DSM 46701</strain>
    </source>
</reference>
<dbReference type="STRING" id="1173111.SAMN05444955_1248"/>
<protein>
    <submittedName>
        <fullName evidence="2">Glycosyltransferase like family protein</fullName>
    </submittedName>
</protein>
<name>A0A1H8JDG3_9BACL</name>
<evidence type="ECO:0000313" key="2">
    <source>
        <dbReference type="EMBL" id="SEN78844.1"/>
    </source>
</evidence>
<dbReference type="EMBL" id="FOCQ01000024">
    <property type="protein sequence ID" value="SEN78844.1"/>
    <property type="molecule type" value="Genomic_DNA"/>
</dbReference>
<accession>A0A1H8JDG3</accession>
<dbReference type="GO" id="GO:0016740">
    <property type="term" value="F:transferase activity"/>
    <property type="evidence" value="ECO:0007669"/>
    <property type="project" value="UniProtKB-KW"/>
</dbReference>
<proteinExistence type="predicted"/>
<organism evidence="2 3">
    <name type="scientific">Lihuaxuella thermophila</name>
    <dbReference type="NCBI Taxonomy" id="1173111"/>
    <lineage>
        <taxon>Bacteria</taxon>
        <taxon>Bacillati</taxon>
        <taxon>Bacillota</taxon>
        <taxon>Bacilli</taxon>
        <taxon>Bacillales</taxon>
        <taxon>Thermoactinomycetaceae</taxon>
        <taxon>Lihuaxuella</taxon>
    </lineage>
</organism>
<dbReference type="SUPFAM" id="SSF53448">
    <property type="entry name" value="Nucleotide-diphospho-sugar transferases"/>
    <property type="match status" value="1"/>
</dbReference>
<dbReference type="Gene3D" id="3.90.550.10">
    <property type="entry name" value="Spore Coat Polysaccharide Biosynthesis Protein SpsA, Chain A"/>
    <property type="match status" value="1"/>
</dbReference>
<dbReference type="InterPro" id="IPR029044">
    <property type="entry name" value="Nucleotide-diphossugar_trans"/>
</dbReference>
<sequence>MNNQKILFVTCVNDEALYRRCLKHITNLIIPKDFSVEFLAIRGAKSITQAYNSALSNDAKYKIYLHQDTFILNRHFLLNMLELFQSNPQLGLLGMVGCKKLPPNGTWWDGKDLVGKVIAYPEQTFTVLRFKEIDTPFEEVEAVDGLIMATQYDIPWREELDGFHFYDASQSVEFTRRGYLVGVPRQVEPWCLHYHRYTRFFDPEYFRLQYIFLKSCWGKL</sequence>
<dbReference type="OrthoDB" id="176403at2"/>
<evidence type="ECO:0000259" key="1">
    <source>
        <dbReference type="Pfam" id="PF13712"/>
    </source>
</evidence>
<dbReference type="Pfam" id="PF13712">
    <property type="entry name" value="Glyco_tranf_2_5"/>
    <property type="match status" value="1"/>
</dbReference>
<dbReference type="RefSeq" id="WP_089973220.1">
    <property type="nucleotide sequence ID" value="NZ_FOCQ01000024.1"/>
</dbReference>
<dbReference type="Proteomes" id="UP000199695">
    <property type="component" value="Unassembled WGS sequence"/>
</dbReference>
<keyword evidence="2" id="KW-0808">Transferase</keyword>
<evidence type="ECO:0000313" key="3">
    <source>
        <dbReference type="Proteomes" id="UP000199695"/>
    </source>
</evidence>
<gene>
    <name evidence="2" type="ORF">SAMN05444955_1248</name>
</gene>
<dbReference type="InterPro" id="IPR059123">
    <property type="entry name" value="StrF_dom"/>
</dbReference>
<feature type="domain" description="Streptomycin biosynthesis protein StrF" evidence="1">
    <location>
        <begin position="8"/>
        <end position="213"/>
    </location>
</feature>